<organism evidence="2 3">
    <name type="scientific">Nonomuraea phyllanthi</name>
    <dbReference type="NCBI Taxonomy" id="2219224"/>
    <lineage>
        <taxon>Bacteria</taxon>
        <taxon>Bacillati</taxon>
        <taxon>Actinomycetota</taxon>
        <taxon>Actinomycetes</taxon>
        <taxon>Streptosporangiales</taxon>
        <taxon>Streptosporangiaceae</taxon>
        <taxon>Nonomuraea</taxon>
    </lineage>
</organism>
<dbReference type="Gene3D" id="3.40.50.1820">
    <property type="entry name" value="alpha/beta hydrolase"/>
    <property type="match status" value="1"/>
</dbReference>
<reference evidence="2 3" key="1">
    <citation type="submission" date="2019-10" db="EMBL/GenBank/DDBJ databases">
        <title>Nonomuraea sp. nov., isolated from Phyllanthus amarus.</title>
        <authorList>
            <person name="Klykleung N."/>
            <person name="Tanasupawat S."/>
        </authorList>
    </citation>
    <scope>NUCLEOTIDE SEQUENCE [LARGE SCALE GENOMIC DNA]</scope>
    <source>
        <strain evidence="2 3">PA1-10</strain>
    </source>
</reference>
<dbReference type="InterPro" id="IPR029058">
    <property type="entry name" value="AB_hydrolase_fold"/>
</dbReference>
<dbReference type="Pfam" id="PF12697">
    <property type="entry name" value="Abhydrolase_6"/>
    <property type="match status" value="1"/>
</dbReference>
<sequence>MTTTTLDTVTSEDGTRISYRRLGRGPGLVLLHGAMQTGHDAIELAQALSGEFTCFLPDRRGRGRSGPCGPRYGVEREVEDLAALLTETGAPYALGVSSGAIITLRTALVRPELRKAVLFEPPLDIDGSNPTDWLPRFDREIAAGRIPAALVTGMKATKMGPAIFNAVPRAVLELLTAMMLRGQDKAAHDGEPTFRDLAPTLRCDAQVVEETSGGLDAYRSVGAEVLLLGGTRSPAYLRSALTALERVLPRARRVDLVGLDHSATSNTAQRGRPELVADEVRRFLA</sequence>
<name>A0A5C4WQE5_9ACTN</name>
<protein>
    <submittedName>
        <fullName evidence="2">Alpha/beta fold hydrolase</fullName>
    </submittedName>
</protein>
<proteinExistence type="predicted"/>
<gene>
    <name evidence="2" type="ORF">FH608_013120</name>
</gene>
<feature type="domain" description="AB hydrolase-1" evidence="1">
    <location>
        <begin position="28"/>
        <end position="263"/>
    </location>
</feature>
<dbReference type="AlphaFoldDB" id="A0A5C4WQE5"/>
<keyword evidence="2" id="KW-0378">Hydrolase</keyword>
<dbReference type="PANTHER" id="PTHR43194">
    <property type="entry name" value="HYDROLASE ALPHA/BETA FOLD FAMILY"/>
    <property type="match status" value="1"/>
</dbReference>
<evidence type="ECO:0000313" key="3">
    <source>
        <dbReference type="Proteomes" id="UP000312512"/>
    </source>
</evidence>
<dbReference type="PANTHER" id="PTHR43194:SF2">
    <property type="entry name" value="PEROXISOMAL MEMBRANE PROTEIN LPX1"/>
    <property type="match status" value="1"/>
</dbReference>
<dbReference type="InterPro" id="IPR000073">
    <property type="entry name" value="AB_hydrolase_1"/>
</dbReference>
<dbReference type="GO" id="GO:0016787">
    <property type="term" value="F:hydrolase activity"/>
    <property type="evidence" value="ECO:0007669"/>
    <property type="project" value="UniProtKB-KW"/>
</dbReference>
<dbReference type="InterPro" id="IPR050228">
    <property type="entry name" value="Carboxylesterase_BioH"/>
</dbReference>
<dbReference type="SUPFAM" id="SSF53474">
    <property type="entry name" value="alpha/beta-Hydrolases"/>
    <property type="match status" value="1"/>
</dbReference>
<dbReference type="EMBL" id="VDLX02000004">
    <property type="protein sequence ID" value="KAB8195298.1"/>
    <property type="molecule type" value="Genomic_DNA"/>
</dbReference>
<dbReference type="OrthoDB" id="4222986at2"/>
<comment type="caution">
    <text evidence="2">The sequence shown here is derived from an EMBL/GenBank/DDBJ whole genome shotgun (WGS) entry which is preliminary data.</text>
</comment>
<evidence type="ECO:0000313" key="2">
    <source>
        <dbReference type="EMBL" id="KAB8195298.1"/>
    </source>
</evidence>
<keyword evidence="3" id="KW-1185">Reference proteome</keyword>
<accession>A0A5C4WQE5</accession>
<dbReference type="Proteomes" id="UP000312512">
    <property type="component" value="Unassembled WGS sequence"/>
</dbReference>
<evidence type="ECO:0000259" key="1">
    <source>
        <dbReference type="Pfam" id="PF12697"/>
    </source>
</evidence>
<dbReference type="RefSeq" id="WP_139630737.1">
    <property type="nucleotide sequence ID" value="NZ_VDLX02000004.1"/>
</dbReference>